<dbReference type="InterPro" id="IPR035959">
    <property type="entry name" value="RutC-like_sf"/>
</dbReference>
<dbReference type="Proteomes" id="UP000176511">
    <property type="component" value="Unassembled WGS sequence"/>
</dbReference>
<proteinExistence type="predicted"/>
<reference evidence="1 2" key="1">
    <citation type="journal article" date="2016" name="Nat. Commun.">
        <title>Thousands of microbial genomes shed light on interconnected biogeochemical processes in an aquifer system.</title>
        <authorList>
            <person name="Anantharaman K."/>
            <person name="Brown C.T."/>
            <person name="Hug L.A."/>
            <person name="Sharon I."/>
            <person name="Castelle C.J."/>
            <person name="Probst A.J."/>
            <person name="Thomas B.C."/>
            <person name="Singh A."/>
            <person name="Wilkins M.J."/>
            <person name="Karaoz U."/>
            <person name="Brodie E.L."/>
            <person name="Williams K.H."/>
            <person name="Hubbard S.S."/>
            <person name="Banfield J.F."/>
        </authorList>
    </citation>
    <scope>NUCLEOTIDE SEQUENCE [LARGE SCALE GENOMIC DNA]</scope>
</reference>
<organism evidence="1 2">
    <name type="scientific">Candidatus Kaiserbacteria bacterium RIFCSPHIGHO2_02_FULL_49_34</name>
    <dbReference type="NCBI Taxonomy" id="1798491"/>
    <lineage>
        <taxon>Bacteria</taxon>
        <taxon>Candidatus Kaiseribacteriota</taxon>
    </lineage>
</organism>
<sequence length="355" mass="40727">MIDIVKRSVRYAEYVEHYITIPRGVLSKEEFARMLQELEDERIQVMRADFFGGAASDAVVLYEHFHKSIPSLLLSDSEAQDTTMGVCLYGVQSLAGGEVVYHTRDNVLVGASFSASDRTIVVRSGMGSKMQYTDFEQEAYEEYRIISNMLQDYSLEPRHIYRYWNYMSDIVRYYQPFNTVRNEYYDRHTIRDYPAATGIEAQLPNTKNIFIGFEAITGDGVGIRTVSSDMQSDAWTYGPRFSRAVVLDFKHDNVKKIYISGTSTIDLYGKSILQDEPEKNVAYVIASVEHLLEKEQLNTNNIVSAYVYAVDDMVLGFFEALYRTRGYTFPYLVLRTPICRNDLLFEVECIAISNS</sequence>
<gene>
    <name evidence="1" type="ORF">A3C87_00200</name>
</gene>
<evidence type="ECO:0000313" key="1">
    <source>
        <dbReference type="EMBL" id="OGG61394.1"/>
    </source>
</evidence>
<protein>
    <recommendedName>
        <fullName evidence="3">Translation initiation inhibitor</fullName>
    </recommendedName>
</protein>
<dbReference type="AlphaFoldDB" id="A0A1F6DIX5"/>
<name>A0A1F6DIX5_9BACT</name>
<dbReference type="Gene3D" id="3.30.1330.40">
    <property type="entry name" value="RutC-like"/>
    <property type="match status" value="2"/>
</dbReference>
<evidence type="ECO:0008006" key="3">
    <source>
        <dbReference type="Google" id="ProtNLM"/>
    </source>
</evidence>
<dbReference type="SUPFAM" id="SSF55298">
    <property type="entry name" value="YjgF-like"/>
    <property type="match status" value="1"/>
</dbReference>
<comment type="caution">
    <text evidence="1">The sequence shown here is derived from an EMBL/GenBank/DDBJ whole genome shotgun (WGS) entry which is preliminary data.</text>
</comment>
<dbReference type="STRING" id="1798491.A3C87_00200"/>
<dbReference type="EMBL" id="MFLE01000018">
    <property type="protein sequence ID" value="OGG61394.1"/>
    <property type="molecule type" value="Genomic_DNA"/>
</dbReference>
<accession>A0A1F6DIX5</accession>
<evidence type="ECO:0000313" key="2">
    <source>
        <dbReference type="Proteomes" id="UP000176511"/>
    </source>
</evidence>